<reference evidence="2 3" key="1">
    <citation type="submission" date="2017-01" db="EMBL/GenBank/DDBJ databases">
        <authorList>
            <person name="Mah S.A."/>
            <person name="Swanson W.J."/>
            <person name="Moy G.W."/>
            <person name="Vacquier V.D."/>
        </authorList>
    </citation>
    <scope>NUCLEOTIDE SEQUENCE [LARGE SCALE GENOMIC DNA]</scope>
    <source>
        <strain evidence="2 3">GSMNP</strain>
    </source>
</reference>
<evidence type="ECO:0000313" key="2">
    <source>
        <dbReference type="EMBL" id="OMJ24239.1"/>
    </source>
</evidence>
<dbReference type="AlphaFoldDB" id="A0A1R1YBD1"/>
<name>A0A1R1YBD1_9FUNG</name>
<dbReference type="EMBL" id="LSSN01000382">
    <property type="protein sequence ID" value="OMJ24239.1"/>
    <property type="molecule type" value="Genomic_DNA"/>
</dbReference>
<protein>
    <submittedName>
        <fullName evidence="2">Uncharacterized protein</fullName>
    </submittedName>
</protein>
<proteinExistence type="predicted"/>
<feature type="chain" id="PRO_5013385786" evidence="1">
    <location>
        <begin position="17"/>
        <end position="123"/>
    </location>
</feature>
<sequence length="123" mass="13834">MKVISVLSALIATSHAKLVHIVTSYETPIIADMMEISKTGPFEIGLYTTSCELIAKYTGNVTHFNPIIGWIVETDVGGGYYDRTYYNKVEDKYYGQLRVYSDPTYKKPLDNIVVDACPNLDKK</sequence>
<evidence type="ECO:0000256" key="1">
    <source>
        <dbReference type="SAM" id="SignalP"/>
    </source>
</evidence>
<accession>A0A1R1YBD1</accession>
<dbReference type="Proteomes" id="UP000187283">
    <property type="component" value="Unassembled WGS sequence"/>
</dbReference>
<keyword evidence="3" id="KW-1185">Reference proteome</keyword>
<comment type="caution">
    <text evidence="2">The sequence shown here is derived from an EMBL/GenBank/DDBJ whole genome shotgun (WGS) entry which is preliminary data.</text>
</comment>
<feature type="signal peptide" evidence="1">
    <location>
        <begin position="1"/>
        <end position="16"/>
    </location>
</feature>
<evidence type="ECO:0000313" key="3">
    <source>
        <dbReference type="Proteomes" id="UP000187283"/>
    </source>
</evidence>
<keyword evidence="1" id="KW-0732">Signal</keyword>
<organism evidence="2 3">
    <name type="scientific">Smittium culicis</name>
    <dbReference type="NCBI Taxonomy" id="133412"/>
    <lineage>
        <taxon>Eukaryota</taxon>
        <taxon>Fungi</taxon>
        <taxon>Fungi incertae sedis</taxon>
        <taxon>Zoopagomycota</taxon>
        <taxon>Kickxellomycotina</taxon>
        <taxon>Harpellomycetes</taxon>
        <taxon>Harpellales</taxon>
        <taxon>Legeriomycetaceae</taxon>
        <taxon>Smittium</taxon>
    </lineage>
</organism>
<gene>
    <name evidence="2" type="ORF">AYI70_g1724</name>
</gene>
<dbReference type="OrthoDB" id="5607284at2759"/>